<dbReference type="EMBL" id="JANVFS010000013">
    <property type="protein sequence ID" value="KAJ4482798.1"/>
    <property type="molecule type" value="Genomic_DNA"/>
</dbReference>
<reference evidence="1" key="1">
    <citation type="submission" date="2022-08" db="EMBL/GenBank/DDBJ databases">
        <authorList>
            <consortium name="DOE Joint Genome Institute"/>
            <person name="Min B."/>
            <person name="Riley R."/>
            <person name="Sierra-Patev S."/>
            <person name="Naranjo-Ortiz M."/>
            <person name="Looney B."/>
            <person name="Konkel Z."/>
            <person name="Slot J.C."/>
            <person name="Sakamoto Y."/>
            <person name="Steenwyk J.L."/>
            <person name="Rokas A."/>
            <person name="Carro J."/>
            <person name="Camarero S."/>
            <person name="Ferreira P."/>
            <person name="Molpeceres G."/>
            <person name="Ruiz-Duenas F.J."/>
            <person name="Serrano A."/>
            <person name="Henrissat B."/>
            <person name="Drula E."/>
            <person name="Hughes K.W."/>
            <person name="Mata J.L."/>
            <person name="Ishikawa N.K."/>
            <person name="Vargas-Isla R."/>
            <person name="Ushijima S."/>
            <person name="Smith C.A."/>
            <person name="Ahrendt S."/>
            <person name="Andreopoulos W."/>
            <person name="He G."/>
            <person name="Labutti K."/>
            <person name="Lipzen A."/>
            <person name="Ng V."/>
            <person name="Sandor L."/>
            <person name="Barry K."/>
            <person name="Martinez A.T."/>
            <person name="Xiao Y."/>
            <person name="Gibbons J.G."/>
            <person name="Terashima K."/>
            <person name="Hibbett D.S."/>
            <person name="Grigoriev I.V."/>
        </authorList>
    </citation>
    <scope>NUCLEOTIDE SEQUENCE</scope>
    <source>
        <strain evidence="1">Sp2 HRB7682 ss15</strain>
    </source>
</reference>
<protein>
    <submittedName>
        <fullName evidence="1">Uncharacterized protein</fullName>
    </submittedName>
</protein>
<name>A0A9W9DST4_9AGAR</name>
<dbReference type="Proteomes" id="UP001150238">
    <property type="component" value="Unassembled WGS sequence"/>
</dbReference>
<evidence type="ECO:0000313" key="1">
    <source>
        <dbReference type="EMBL" id="KAJ4482798.1"/>
    </source>
</evidence>
<accession>A0A9W9DST4</accession>
<proteinExistence type="predicted"/>
<evidence type="ECO:0000313" key="2">
    <source>
        <dbReference type="Proteomes" id="UP001150238"/>
    </source>
</evidence>
<reference evidence="1" key="2">
    <citation type="journal article" date="2023" name="Proc. Natl. Acad. Sci. U.S.A.">
        <title>A global phylogenomic analysis of the shiitake genus Lentinula.</title>
        <authorList>
            <person name="Sierra-Patev S."/>
            <person name="Min B."/>
            <person name="Naranjo-Ortiz M."/>
            <person name="Looney B."/>
            <person name="Konkel Z."/>
            <person name="Slot J.C."/>
            <person name="Sakamoto Y."/>
            <person name="Steenwyk J.L."/>
            <person name="Rokas A."/>
            <person name="Carro J."/>
            <person name="Camarero S."/>
            <person name="Ferreira P."/>
            <person name="Molpeceres G."/>
            <person name="Ruiz-Duenas F.J."/>
            <person name="Serrano A."/>
            <person name="Henrissat B."/>
            <person name="Drula E."/>
            <person name="Hughes K.W."/>
            <person name="Mata J.L."/>
            <person name="Ishikawa N.K."/>
            <person name="Vargas-Isla R."/>
            <person name="Ushijima S."/>
            <person name="Smith C.A."/>
            <person name="Donoghue J."/>
            <person name="Ahrendt S."/>
            <person name="Andreopoulos W."/>
            <person name="He G."/>
            <person name="LaButti K."/>
            <person name="Lipzen A."/>
            <person name="Ng V."/>
            <person name="Riley R."/>
            <person name="Sandor L."/>
            <person name="Barry K."/>
            <person name="Martinez A.T."/>
            <person name="Xiao Y."/>
            <person name="Gibbons J.G."/>
            <person name="Terashima K."/>
            <person name="Grigoriev I.V."/>
            <person name="Hibbett D."/>
        </authorList>
    </citation>
    <scope>NUCLEOTIDE SEQUENCE</scope>
    <source>
        <strain evidence="1">Sp2 HRB7682 ss15</strain>
    </source>
</reference>
<comment type="caution">
    <text evidence="1">The sequence shown here is derived from an EMBL/GenBank/DDBJ whole genome shotgun (WGS) entry which is preliminary data.</text>
</comment>
<dbReference type="AlphaFoldDB" id="A0A9W9DST4"/>
<sequence>MVVDISSDRGFNGLLKAVTPDNQSNPADILDDLEESYDTANLDISSGQSSDYLSGLNDAVRDISKGVSEKTAQEYLRCDTINLDGSSIPASVEKSTYTHAQKMRAAATFGFGRIHGLGMQAWHSSEITGKMLGNPSVSEITQSGDTPTSARAVTSVLLESLYYYNKQPEFQKPKAYQSTSRSGLKGQLGAYSRTLLILGYVIAFCALLRIDELLKIQLQDITTSKDPKSGRGFELR</sequence>
<organism evidence="1 2">
    <name type="scientific">Lentinula lateritia</name>
    <dbReference type="NCBI Taxonomy" id="40482"/>
    <lineage>
        <taxon>Eukaryota</taxon>
        <taxon>Fungi</taxon>
        <taxon>Dikarya</taxon>
        <taxon>Basidiomycota</taxon>
        <taxon>Agaricomycotina</taxon>
        <taxon>Agaricomycetes</taxon>
        <taxon>Agaricomycetidae</taxon>
        <taxon>Agaricales</taxon>
        <taxon>Marasmiineae</taxon>
        <taxon>Omphalotaceae</taxon>
        <taxon>Lentinula</taxon>
    </lineage>
</organism>
<gene>
    <name evidence="1" type="ORF">C8J55DRAFT_488360</name>
</gene>